<dbReference type="STRING" id="43265.A0A545VL20"/>
<evidence type="ECO:0000256" key="1">
    <source>
        <dbReference type="ARBA" id="ARBA00004502"/>
    </source>
</evidence>
<evidence type="ECO:0000256" key="4">
    <source>
        <dbReference type="ARBA" id="ARBA00006432"/>
    </source>
</evidence>
<dbReference type="Gene3D" id="3.40.50.12780">
    <property type="entry name" value="N-terminal domain of ligase-like"/>
    <property type="match status" value="1"/>
</dbReference>
<dbReference type="GO" id="GO:0044539">
    <property type="term" value="P:long-chain fatty acid import into cell"/>
    <property type="evidence" value="ECO:0007669"/>
    <property type="project" value="TreeGrafter"/>
</dbReference>
<protein>
    <recommendedName>
        <fullName evidence="18">Very long-chain fatty acid transport protein</fullName>
    </recommendedName>
    <alternativeName>
        <fullName evidence="19">Very-long-chain acyl-CoA synthetase</fullName>
    </alternativeName>
</protein>
<evidence type="ECO:0000256" key="3">
    <source>
        <dbReference type="ARBA" id="ARBA00004651"/>
    </source>
</evidence>
<keyword evidence="12" id="KW-1133">Transmembrane helix</keyword>
<keyword evidence="11" id="KW-0067">ATP-binding</keyword>
<dbReference type="GO" id="GO:0005324">
    <property type="term" value="F:long-chain fatty acid transmembrane transporter activity"/>
    <property type="evidence" value="ECO:0007669"/>
    <property type="project" value="TreeGrafter"/>
</dbReference>
<evidence type="ECO:0000256" key="13">
    <source>
        <dbReference type="ARBA" id="ARBA00023055"/>
    </source>
</evidence>
<evidence type="ECO:0000256" key="9">
    <source>
        <dbReference type="ARBA" id="ARBA00022692"/>
    </source>
</evidence>
<dbReference type="GO" id="GO:0009898">
    <property type="term" value="C:cytoplasmic side of plasma membrane"/>
    <property type="evidence" value="ECO:0007669"/>
    <property type="project" value="TreeGrafter"/>
</dbReference>
<evidence type="ECO:0000256" key="12">
    <source>
        <dbReference type="ARBA" id="ARBA00022989"/>
    </source>
</evidence>
<reference evidence="22 23" key="1">
    <citation type="journal article" date="2019" name="Appl. Microbiol. Biotechnol.">
        <title>Genome sequence of Isaria javanica and comparative genome analysis insights into family S53 peptidase evolution in fungal entomopathogens.</title>
        <authorList>
            <person name="Lin R."/>
            <person name="Zhang X."/>
            <person name="Xin B."/>
            <person name="Zou M."/>
            <person name="Gao Y."/>
            <person name="Qin F."/>
            <person name="Hu Q."/>
            <person name="Xie B."/>
            <person name="Cheng X."/>
        </authorList>
    </citation>
    <scope>NUCLEOTIDE SEQUENCE [LARGE SCALE GENOMIC DNA]</scope>
    <source>
        <strain evidence="22 23">IJ1G</strain>
    </source>
</reference>
<evidence type="ECO:0000256" key="15">
    <source>
        <dbReference type="ARBA" id="ARBA00023140"/>
    </source>
</evidence>
<dbReference type="PANTHER" id="PTHR43107:SF15">
    <property type="entry name" value="FATTY ACID TRANSPORT PROTEIN 3, ISOFORM A"/>
    <property type="match status" value="1"/>
</dbReference>
<dbReference type="PROSITE" id="PS00455">
    <property type="entry name" value="AMP_BINDING"/>
    <property type="match status" value="1"/>
</dbReference>
<dbReference type="EMBL" id="SPUK01000023">
    <property type="protein sequence ID" value="TQV90772.1"/>
    <property type="molecule type" value="Genomic_DNA"/>
</dbReference>
<evidence type="ECO:0000256" key="2">
    <source>
        <dbReference type="ARBA" id="ARBA00004585"/>
    </source>
</evidence>
<evidence type="ECO:0000256" key="5">
    <source>
        <dbReference type="ARBA" id="ARBA00022448"/>
    </source>
</evidence>
<dbReference type="OrthoDB" id="10253869at2759"/>
<proteinExistence type="inferred from homology"/>
<dbReference type="SUPFAM" id="SSF56801">
    <property type="entry name" value="Acetyl-CoA synthetase-like"/>
    <property type="match status" value="1"/>
</dbReference>
<evidence type="ECO:0000259" key="20">
    <source>
        <dbReference type="Pfam" id="PF00501"/>
    </source>
</evidence>
<keyword evidence="6" id="KW-1003">Cell membrane</keyword>
<keyword evidence="9" id="KW-0812">Transmembrane</keyword>
<name>A0A545VL20_9HYPO</name>
<evidence type="ECO:0000256" key="18">
    <source>
        <dbReference type="ARBA" id="ARBA00068795"/>
    </source>
</evidence>
<keyword evidence="8" id="KW-0551">Lipid droplet</keyword>
<sequence length="634" mass="69682">MPALAAPAVAGALAYINAKASIGNDLALAKSIAQGLFTTALRERTQRLNLFTDLEYWATRPDHADLPILLYEGKAWTYAQLYDAVLRYGHWLKTELGVKPKQIVAMSYTNSDMFVVTWLALWSIGATPAFINFLLTGEGLAHCLRISTATICLVDPAVSSNAQKVERDVSPMKIIVVTPAIRNLAFSGPAVRYPDEVRRINDRRDVAILIYTSGTTGFPKAAVISWAKIIRLCIATGNMLGLGKGHTQFTSMPFYHSSGSLVGFASTLFAGGTLAFCQKFSKQTFWKQVRETKANSIVYIGEVLRYLLDAPTEYDPVTGENLDKKHSVRALYGAGLRADVWPQFKERFGIDTIIEFYGATEGVVGTWNVSRNSLSEGAVARVGWLLRTLFFDRVTTIVLNDWETDTPLRDERGLCIRAKPGETGEMLTRVPAEDIESTFQGYYNNAKATEEKIVRDVVAKGDAWFRSGDALRWDGDGDGLLFFSDRLGDTFRWKGENVSTTEVGNAMGRHPCVAEANVYGVELPHHDGRAGCAATAFRGGTPTGEELRSLAEHLRGCLPRYAVPLFLRRVDGVGNASTTTGTCKQQKVALRKAGVNPVGESGEDDVILYWLKGGTYVPFGKAEWQRMQGGKVKL</sequence>
<evidence type="ECO:0000256" key="6">
    <source>
        <dbReference type="ARBA" id="ARBA00022475"/>
    </source>
</evidence>
<evidence type="ECO:0000256" key="19">
    <source>
        <dbReference type="ARBA" id="ARBA00078285"/>
    </source>
</evidence>
<dbReference type="GO" id="GO:0005778">
    <property type="term" value="C:peroxisomal membrane"/>
    <property type="evidence" value="ECO:0007669"/>
    <property type="project" value="UniProtKB-SubCell"/>
</dbReference>
<evidence type="ECO:0000313" key="23">
    <source>
        <dbReference type="Proteomes" id="UP000315783"/>
    </source>
</evidence>
<evidence type="ECO:0000256" key="11">
    <source>
        <dbReference type="ARBA" id="ARBA00022840"/>
    </source>
</evidence>
<dbReference type="Pfam" id="PF00501">
    <property type="entry name" value="AMP-binding"/>
    <property type="match status" value="1"/>
</dbReference>
<evidence type="ECO:0000256" key="8">
    <source>
        <dbReference type="ARBA" id="ARBA00022677"/>
    </source>
</evidence>
<dbReference type="FunFam" id="3.40.50.12780:FF:000019">
    <property type="entry name" value="Long-chain fatty acid transporter"/>
    <property type="match status" value="1"/>
</dbReference>
<feature type="domain" description="AMP-binding enzyme C-terminal" evidence="21">
    <location>
        <begin position="502"/>
        <end position="572"/>
    </location>
</feature>
<comment type="caution">
    <text evidence="22">The sequence shown here is derived from an EMBL/GenBank/DDBJ whole genome shotgun (WGS) entry which is preliminary data.</text>
</comment>
<gene>
    <name evidence="22" type="ORF">IF1G_10515</name>
</gene>
<comment type="subcellular location">
    <subcellularLocation>
        <location evidence="3">Cell membrane</location>
        <topology evidence="3">Multi-pass membrane protein</topology>
    </subcellularLocation>
    <subcellularLocation>
        <location evidence="1">Lipid droplet</location>
    </subcellularLocation>
    <subcellularLocation>
        <location evidence="2">Peroxisome membrane</location>
        <topology evidence="2">Multi-pass membrane protein</topology>
    </subcellularLocation>
</comment>
<feature type="domain" description="AMP-dependent synthetase/ligase" evidence="20">
    <location>
        <begin position="63"/>
        <end position="443"/>
    </location>
</feature>
<accession>A0A545VL20</accession>
<dbReference type="Gene3D" id="3.30.300.30">
    <property type="match status" value="1"/>
</dbReference>
<dbReference type="InterPro" id="IPR042099">
    <property type="entry name" value="ANL_N_sf"/>
</dbReference>
<evidence type="ECO:0000256" key="16">
    <source>
        <dbReference type="ARBA" id="ARBA00051585"/>
    </source>
</evidence>
<dbReference type="GO" id="GO:0005524">
    <property type="term" value="F:ATP binding"/>
    <property type="evidence" value="ECO:0007669"/>
    <property type="project" value="UniProtKB-KW"/>
</dbReference>
<evidence type="ECO:0000313" key="22">
    <source>
        <dbReference type="EMBL" id="TQV90772.1"/>
    </source>
</evidence>
<dbReference type="AlphaFoldDB" id="A0A545VL20"/>
<dbReference type="Proteomes" id="UP000315783">
    <property type="component" value="Unassembled WGS sequence"/>
</dbReference>
<evidence type="ECO:0000256" key="17">
    <source>
        <dbReference type="ARBA" id="ARBA00060276"/>
    </source>
</evidence>
<keyword evidence="14" id="KW-0472">Membrane</keyword>
<organism evidence="22 23">
    <name type="scientific">Cordyceps javanica</name>
    <dbReference type="NCBI Taxonomy" id="43265"/>
    <lineage>
        <taxon>Eukaryota</taxon>
        <taxon>Fungi</taxon>
        <taxon>Dikarya</taxon>
        <taxon>Ascomycota</taxon>
        <taxon>Pezizomycotina</taxon>
        <taxon>Sordariomycetes</taxon>
        <taxon>Hypocreomycetidae</taxon>
        <taxon>Hypocreales</taxon>
        <taxon>Cordycipitaceae</taxon>
        <taxon>Cordyceps</taxon>
    </lineage>
</organism>
<keyword evidence="10" id="KW-0547">Nucleotide-binding</keyword>
<keyword evidence="5" id="KW-0813">Transport</keyword>
<dbReference type="PANTHER" id="PTHR43107">
    <property type="entry name" value="LONG-CHAIN FATTY ACID TRANSPORT PROTEIN"/>
    <property type="match status" value="1"/>
</dbReference>
<dbReference type="GO" id="GO:0005811">
    <property type="term" value="C:lipid droplet"/>
    <property type="evidence" value="ECO:0007669"/>
    <property type="project" value="UniProtKB-SubCell"/>
</dbReference>
<evidence type="ECO:0000259" key="21">
    <source>
        <dbReference type="Pfam" id="PF13193"/>
    </source>
</evidence>
<keyword evidence="13" id="KW-0445">Lipid transport</keyword>
<comment type="catalytic activity">
    <reaction evidence="16">
        <text>a very long-chain fatty acid + ATP + CoA = a very long-chain fatty acyl-CoA + AMP + diphosphate</text>
        <dbReference type="Rhea" id="RHEA:54536"/>
        <dbReference type="ChEBI" id="CHEBI:30616"/>
        <dbReference type="ChEBI" id="CHEBI:33019"/>
        <dbReference type="ChEBI" id="CHEBI:57287"/>
        <dbReference type="ChEBI" id="CHEBI:58950"/>
        <dbReference type="ChEBI" id="CHEBI:138261"/>
        <dbReference type="ChEBI" id="CHEBI:456215"/>
    </reaction>
</comment>
<comment type="function">
    <text evidence="17">Acyl-CoA synthetase required for both the import of long chain fatty acids (LCFAs) (C14-C18) and the activation very long chain fatty acids (VLCFAs) (C20-C26) by esterification of the fatty acids into metabolically active CoA-thioesters for subsequent degradation or incorporation into phospholipids. The transport and fatty acyl-CoA synthetase activities are genetically separable and are thus independent activities. Esterifies VLCFAs in the peroxisome matrix. The VLCFAs are actively transported into peroxisomes by a PXA1-PXA2 heterodimeric transporter in the peroxisomal membrane.</text>
</comment>
<evidence type="ECO:0000256" key="10">
    <source>
        <dbReference type="ARBA" id="ARBA00022741"/>
    </source>
</evidence>
<keyword evidence="23" id="KW-1185">Reference proteome</keyword>
<evidence type="ECO:0000256" key="7">
    <source>
        <dbReference type="ARBA" id="ARBA00022598"/>
    </source>
</evidence>
<dbReference type="InterPro" id="IPR045851">
    <property type="entry name" value="AMP-bd_C_sf"/>
</dbReference>
<dbReference type="Pfam" id="PF13193">
    <property type="entry name" value="AMP-binding_C"/>
    <property type="match status" value="1"/>
</dbReference>
<evidence type="ECO:0000256" key="14">
    <source>
        <dbReference type="ARBA" id="ARBA00023136"/>
    </source>
</evidence>
<keyword evidence="7" id="KW-0436">Ligase</keyword>
<dbReference type="InterPro" id="IPR025110">
    <property type="entry name" value="AMP-bd_C"/>
</dbReference>
<dbReference type="InterPro" id="IPR020845">
    <property type="entry name" value="AMP-binding_CS"/>
</dbReference>
<keyword evidence="15" id="KW-0576">Peroxisome</keyword>
<comment type="similarity">
    <text evidence="4">Belongs to the ATP-dependent AMP-binding enzyme family.</text>
</comment>
<dbReference type="GO" id="GO:0004467">
    <property type="term" value="F:long-chain fatty acid-CoA ligase activity"/>
    <property type="evidence" value="ECO:0007669"/>
    <property type="project" value="TreeGrafter"/>
</dbReference>
<dbReference type="InterPro" id="IPR000873">
    <property type="entry name" value="AMP-dep_synth/lig_dom"/>
</dbReference>